<accession>A0A5B7GUK8</accession>
<protein>
    <submittedName>
        <fullName evidence="1">Uncharacterized protein</fullName>
    </submittedName>
</protein>
<keyword evidence="2" id="KW-1185">Reference proteome</keyword>
<dbReference type="Proteomes" id="UP000324222">
    <property type="component" value="Unassembled WGS sequence"/>
</dbReference>
<evidence type="ECO:0000313" key="2">
    <source>
        <dbReference type="Proteomes" id="UP000324222"/>
    </source>
</evidence>
<comment type="caution">
    <text evidence="1">The sequence shown here is derived from an EMBL/GenBank/DDBJ whole genome shotgun (WGS) entry which is preliminary data.</text>
</comment>
<gene>
    <name evidence="1" type="ORF">E2C01_055365</name>
</gene>
<reference evidence="1 2" key="1">
    <citation type="submission" date="2019-05" db="EMBL/GenBank/DDBJ databases">
        <title>Another draft genome of Portunus trituberculatus and its Hox gene families provides insights of decapod evolution.</title>
        <authorList>
            <person name="Jeong J.-H."/>
            <person name="Song I."/>
            <person name="Kim S."/>
            <person name="Choi T."/>
            <person name="Kim D."/>
            <person name="Ryu S."/>
            <person name="Kim W."/>
        </authorList>
    </citation>
    <scope>NUCLEOTIDE SEQUENCE [LARGE SCALE GENOMIC DNA]</scope>
    <source>
        <tissue evidence="1">Muscle</tissue>
    </source>
</reference>
<dbReference type="EMBL" id="VSRR010018382">
    <property type="protein sequence ID" value="MPC61296.1"/>
    <property type="molecule type" value="Genomic_DNA"/>
</dbReference>
<sequence>MVADGGVVCNLHYCDADANATAKAWIQILPHMRNVSPLEPEVHKSHRSLCGRPPSSPLFLSPPCLA</sequence>
<organism evidence="1 2">
    <name type="scientific">Portunus trituberculatus</name>
    <name type="common">Swimming crab</name>
    <name type="synonym">Neptunus trituberculatus</name>
    <dbReference type="NCBI Taxonomy" id="210409"/>
    <lineage>
        <taxon>Eukaryota</taxon>
        <taxon>Metazoa</taxon>
        <taxon>Ecdysozoa</taxon>
        <taxon>Arthropoda</taxon>
        <taxon>Crustacea</taxon>
        <taxon>Multicrustacea</taxon>
        <taxon>Malacostraca</taxon>
        <taxon>Eumalacostraca</taxon>
        <taxon>Eucarida</taxon>
        <taxon>Decapoda</taxon>
        <taxon>Pleocyemata</taxon>
        <taxon>Brachyura</taxon>
        <taxon>Eubrachyura</taxon>
        <taxon>Portunoidea</taxon>
        <taxon>Portunidae</taxon>
        <taxon>Portuninae</taxon>
        <taxon>Portunus</taxon>
    </lineage>
</organism>
<evidence type="ECO:0000313" key="1">
    <source>
        <dbReference type="EMBL" id="MPC61296.1"/>
    </source>
</evidence>
<name>A0A5B7GUK8_PORTR</name>
<dbReference type="AlphaFoldDB" id="A0A5B7GUK8"/>
<proteinExistence type="predicted"/>